<name>A0ABD1TC34_9LAMI</name>
<protein>
    <submittedName>
        <fullName evidence="2">Protein POOR-like proteinOUS SYNAPSIS 1</fullName>
    </submittedName>
</protein>
<keyword evidence="3" id="KW-1185">Reference proteome</keyword>
<gene>
    <name evidence="2" type="ORF">Fot_33911</name>
</gene>
<organism evidence="2 3">
    <name type="scientific">Forsythia ovata</name>
    <dbReference type="NCBI Taxonomy" id="205694"/>
    <lineage>
        <taxon>Eukaryota</taxon>
        <taxon>Viridiplantae</taxon>
        <taxon>Streptophyta</taxon>
        <taxon>Embryophyta</taxon>
        <taxon>Tracheophyta</taxon>
        <taxon>Spermatophyta</taxon>
        <taxon>Magnoliopsida</taxon>
        <taxon>eudicotyledons</taxon>
        <taxon>Gunneridae</taxon>
        <taxon>Pentapetalae</taxon>
        <taxon>asterids</taxon>
        <taxon>lamiids</taxon>
        <taxon>Lamiales</taxon>
        <taxon>Oleaceae</taxon>
        <taxon>Forsythieae</taxon>
        <taxon>Forsythia</taxon>
    </lineage>
</organism>
<dbReference type="AlphaFoldDB" id="A0ABD1TC34"/>
<dbReference type="EMBL" id="JBFOLJ010000009">
    <property type="protein sequence ID" value="KAL2510264.1"/>
    <property type="molecule type" value="Genomic_DNA"/>
</dbReference>
<proteinExistence type="predicted"/>
<evidence type="ECO:0000259" key="1">
    <source>
        <dbReference type="Pfam" id="PF25349"/>
    </source>
</evidence>
<evidence type="ECO:0000313" key="3">
    <source>
        <dbReference type="Proteomes" id="UP001604277"/>
    </source>
</evidence>
<dbReference type="InterPro" id="IPR057619">
    <property type="entry name" value="PH_PHS1"/>
</dbReference>
<accession>A0ABD1TC34</accession>
<dbReference type="Proteomes" id="UP001604277">
    <property type="component" value="Unassembled WGS sequence"/>
</dbReference>
<feature type="domain" description="Poor homologous synapsis 1 PH" evidence="1">
    <location>
        <begin position="25"/>
        <end position="99"/>
    </location>
</feature>
<dbReference type="Pfam" id="PF25349">
    <property type="entry name" value="PH_PHS1"/>
    <property type="match status" value="1"/>
</dbReference>
<sequence>MAGAMVTIPTNHWEMENTAIFPIIEQWQVQYSRFINYSSSNFGSTHASLSPLATVQKKHPRGGVWISSSFTTCLKLVSDRSNGCSDAILLLSLRAKVLEILDSAKLQGLPCDSDLSYQADSVPSVGPAYRPEENWQYTTSADTSTHLMPPIDKAQDSNPQESSHNVADEVILPTFPPSFTSLLKNCYPAANEAKPAETEEVDLKTQIMQYLEGSSFKDILATVENVISELGDDIML</sequence>
<evidence type="ECO:0000313" key="2">
    <source>
        <dbReference type="EMBL" id="KAL2510264.1"/>
    </source>
</evidence>
<comment type="caution">
    <text evidence="2">The sequence shown here is derived from an EMBL/GenBank/DDBJ whole genome shotgun (WGS) entry which is preliminary data.</text>
</comment>
<reference evidence="3" key="1">
    <citation type="submission" date="2024-07" db="EMBL/GenBank/DDBJ databases">
        <title>Two chromosome-level genome assemblies of Korean endemic species Abeliophyllum distichum and Forsythia ovata (Oleaceae).</title>
        <authorList>
            <person name="Jang H."/>
        </authorList>
    </citation>
    <scope>NUCLEOTIDE SEQUENCE [LARGE SCALE GENOMIC DNA]</scope>
</reference>